<proteinExistence type="predicted"/>
<feature type="compositionally biased region" description="Polar residues" evidence="1">
    <location>
        <begin position="38"/>
        <end position="52"/>
    </location>
</feature>
<dbReference type="Proteomes" id="UP001597361">
    <property type="component" value="Unassembled WGS sequence"/>
</dbReference>
<accession>A0ABW4VL15</accession>
<feature type="region of interest" description="Disordered" evidence="1">
    <location>
        <begin position="1"/>
        <end position="52"/>
    </location>
</feature>
<evidence type="ECO:0000313" key="2">
    <source>
        <dbReference type="EMBL" id="MFD2033958.1"/>
    </source>
</evidence>
<evidence type="ECO:0000256" key="1">
    <source>
        <dbReference type="SAM" id="MobiDB-lite"/>
    </source>
</evidence>
<sequence length="52" mass="6070">MALFRSYQKGEWSYTNKTASRKTKQEGVNHVKNHLKQSKNTISNRETTIKNS</sequence>
<evidence type="ECO:0000313" key="3">
    <source>
        <dbReference type="Proteomes" id="UP001597361"/>
    </source>
</evidence>
<keyword evidence="3" id="KW-1185">Reference proteome</keyword>
<organism evidence="2 3">
    <name type="scientific">Belliella marina</name>
    <dbReference type="NCBI Taxonomy" id="1644146"/>
    <lineage>
        <taxon>Bacteria</taxon>
        <taxon>Pseudomonadati</taxon>
        <taxon>Bacteroidota</taxon>
        <taxon>Cytophagia</taxon>
        <taxon>Cytophagales</taxon>
        <taxon>Cyclobacteriaceae</taxon>
        <taxon>Belliella</taxon>
    </lineage>
</organism>
<evidence type="ECO:0008006" key="4">
    <source>
        <dbReference type="Google" id="ProtNLM"/>
    </source>
</evidence>
<name>A0ABW4VL15_9BACT</name>
<protein>
    <recommendedName>
        <fullName evidence="4">DUF1508 domain-containing protein</fullName>
    </recommendedName>
</protein>
<comment type="caution">
    <text evidence="2">The sequence shown here is derived from an EMBL/GenBank/DDBJ whole genome shotgun (WGS) entry which is preliminary data.</text>
</comment>
<reference evidence="3" key="1">
    <citation type="journal article" date="2019" name="Int. J. Syst. Evol. Microbiol.">
        <title>The Global Catalogue of Microorganisms (GCM) 10K type strain sequencing project: providing services to taxonomists for standard genome sequencing and annotation.</title>
        <authorList>
            <consortium name="The Broad Institute Genomics Platform"/>
            <consortium name="The Broad Institute Genome Sequencing Center for Infectious Disease"/>
            <person name="Wu L."/>
            <person name="Ma J."/>
        </authorList>
    </citation>
    <scope>NUCLEOTIDE SEQUENCE [LARGE SCALE GENOMIC DNA]</scope>
    <source>
        <strain evidence="3">CGMCC 1.15180</strain>
    </source>
</reference>
<dbReference type="EMBL" id="JBHUHR010000012">
    <property type="protein sequence ID" value="MFD2033958.1"/>
    <property type="molecule type" value="Genomic_DNA"/>
</dbReference>
<dbReference type="RefSeq" id="WP_376883734.1">
    <property type="nucleotide sequence ID" value="NZ_JBHUHR010000012.1"/>
</dbReference>
<gene>
    <name evidence="2" type="ORF">ACFSKL_04095</name>
</gene>